<name>A0A8J3HU79_9RICK</name>
<comment type="similarity">
    <text evidence="1 4">Belongs to the prokaryotic/mitochondrial release factor family.</text>
</comment>
<dbReference type="Pfam" id="PF03462">
    <property type="entry name" value="PCRF"/>
    <property type="match status" value="1"/>
</dbReference>
<evidence type="ECO:0000256" key="1">
    <source>
        <dbReference type="ARBA" id="ARBA00010835"/>
    </source>
</evidence>
<dbReference type="InterPro" id="IPR000352">
    <property type="entry name" value="Pep_chain_release_fac_I"/>
</dbReference>
<feature type="domain" description="Peptide chain release factor" evidence="6">
    <location>
        <begin position="29"/>
        <end position="140"/>
    </location>
</feature>
<dbReference type="PANTHER" id="PTHR43116:SF3">
    <property type="entry name" value="CLASS I PEPTIDE CHAIN RELEASE FACTOR"/>
    <property type="match status" value="1"/>
</dbReference>
<keyword evidence="8" id="KW-1185">Reference proteome</keyword>
<keyword evidence="3 4" id="KW-0648">Protein biosynthesis</keyword>
<dbReference type="FunFam" id="3.30.160.20:FF:000010">
    <property type="entry name" value="Peptide chain release factor 2"/>
    <property type="match status" value="1"/>
</dbReference>
<evidence type="ECO:0000256" key="3">
    <source>
        <dbReference type="ARBA" id="ARBA00022917"/>
    </source>
</evidence>
<dbReference type="Gene3D" id="3.30.160.20">
    <property type="match status" value="1"/>
</dbReference>
<dbReference type="Pfam" id="PF00472">
    <property type="entry name" value="RF-1"/>
    <property type="match status" value="1"/>
</dbReference>
<dbReference type="Proteomes" id="UP000637906">
    <property type="component" value="Unassembled WGS sequence"/>
</dbReference>
<dbReference type="SMART" id="SM00937">
    <property type="entry name" value="PCRF"/>
    <property type="match status" value="1"/>
</dbReference>
<evidence type="ECO:0000313" key="8">
    <source>
        <dbReference type="Proteomes" id="UP000637906"/>
    </source>
</evidence>
<feature type="modified residue" description="N5-methylglutamine" evidence="4">
    <location>
        <position position="197"/>
    </location>
</feature>
<dbReference type="InterPro" id="IPR004374">
    <property type="entry name" value="PrfB"/>
</dbReference>
<evidence type="ECO:0000256" key="4">
    <source>
        <dbReference type="HAMAP-Rule" id="MF_00094"/>
    </source>
</evidence>
<dbReference type="GO" id="GO:0005737">
    <property type="term" value="C:cytoplasm"/>
    <property type="evidence" value="ECO:0007669"/>
    <property type="project" value="UniProtKB-SubCell"/>
</dbReference>
<reference evidence="7 8" key="1">
    <citation type="journal article" date="2021" name="Microb. Ecol.">
        <title>Candidatus Mesenet longicola: Novel Endosymbionts of Brontispa longissima that Induce Cytoplasmic Incompatibility.</title>
        <authorList>
            <person name="Takano S."/>
            <person name="Gotoh Y."/>
            <person name="Hayashi T."/>
        </authorList>
    </citation>
    <scope>NUCLEOTIDE SEQUENCE [LARGE SCALE GENOMIC DNA]</scope>
    <source>
        <strain evidence="7">L5</strain>
    </source>
</reference>
<evidence type="ECO:0000313" key="7">
    <source>
        <dbReference type="EMBL" id="GHM59035.1"/>
    </source>
</evidence>
<evidence type="ECO:0000256" key="2">
    <source>
        <dbReference type="ARBA" id="ARBA00022481"/>
    </source>
</evidence>
<dbReference type="Gene3D" id="3.30.70.1660">
    <property type="match status" value="1"/>
</dbReference>
<dbReference type="GO" id="GO:0016149">
    <property type="term" value="F:translation release factor activity, codon specific"/>
    <property type="evidence" value="ECO:0007669"/>
    <property type="project" value="UniProtKB-UniRule"/>
</dbReference>
<protein>
    <recommendedName>
        <fullName evidence="4 5">Peptide chain release factor 2</fullName>
        <shortName evidence="4">RF-2</shortName>
    </recommendedName>
</protein>
<dbReference type="SUPFAM" id="SSF75620">
    <property type="entry name" value="Release factor"/>
    <property type="match status" value="1"/>
</dbReference>
<evidence type="ECO:0000256" key="5">
    <source>
        <dbReference type="NCBIfam" id="TIGR00020"/>
    </source>
</evidence>
<accession>A0A8J3HU79</accession>
<keyword evidence="2 4" id="KW-0488">Methylation</keyword>
<organism evidence="7 8">
    <name type="scientific">Candidatus Mesenet longicola</name>
    <dbReference type="NCBI Taxonomy" id="1892558"/>
    <lineage>
        <taxon>Bacteria</taxon>
        <taxon>Pseudomonadati</taxon>
        <taxon>Pseudomonadota</taxon>
        <taxon>Alphaproteobacteria</taxon>
        <taxon>Rickettsiales</taxon>
        <taxon>Anaplasmataceae</taxon>
        <taxon>Candidatus Mesenet</taxon>
    </lineage>
</organism>
<dbReference type="NCBIfam" id="TIGR00020">
    <property type="entry name" value="prfB"/>
    <property type="match status" value="1"/>
</dbReference>
<gene>
    <name evidence="4 7" type="primary">prfB</name>
    <name evidence="7" type="ORF">sL5_00280</name>
</gene>
<proteinExistence type="inferred from homology"/>
<dbReference type="HAMAP" id="MF_00094">
    <property type="entry name" value="Rel_fac_2"/>
    <property type="match status" value="1"/>
</dbReference>
<sequence length="311" mass="35309">MSKKAKIQESLGSFVNLESEYTNNVNLLELALNENDDSFFFEIKDNLLKLEKRIKDKEIECLFTETVDSNNCYIEIHSGAGGTESNDWANMLMRMYIRWAENYHNFKVEIVDKLDGDEVGIRSVTIKVIGEKAYGWAKSESGIHRLVRISPFDANAKRHTSFASIGVSPIIDATIEVQIDEKDLRVDTYKSSGAGGQHVNKTESAIRITHIPTGIVVQCQNDRSQHRNRDEAFKLLKGRLYQLELQKREQKIAQEHGKKSTIGWGSQIRSYVMSPYQMVKDLRTGYEIGNINAVLDGNIDPFIIAFLTNKA</sequence>
<dbReference type="EMBL" id="BNGU01000001">
    <property type="protein sequence ID" value="GHM59035.1"/>
    <property type="molecule type" value="Genomic_DNA"/>
</dbReference>
<dbReference type="InterPro" id="IPR045853">
    <property type="entry name" value="Pep_chain_release_fac_I_sf"/>
</dbReference>
<comment type="subcellular location">
    <subcellularLocation>
        <location evidence="4">Cytoplasm</location>
    </subcellularLocation>
</comment>
<dbReference type="PANTHER" id="PTHR43116">
    <property type="entry name" value="PEPTIDE CHAIN RELEASE FACTOR 2"/>
    <property type="match status" value="1"/>
</dbReference>
<comment type="function">
    <text evidence="4">Peptide chain release factor 2 directs the termination of translation in response to the peptide chain termination codons UGA and UAA.</text>
</comment>
<dbReference type="AlphaFoldDB" id="A0A8J3HU79"/>
<comment type="caution">
    <text evidence="7">The sequence shown here is derived from an EMBL/GenBank/DDBJ whole genome shotgun (WGS) entry which is preliminary data.</text>
</comment>
<evidence type="ECO:0000259" key="6">
    <source>
        <dbReference type="SMART" id="SM00937"/>
    </source>
</evidence>
<dbReference type="InterPro" id="IPR005139">
    <property type="entry name" value="PCRF"/>
</dbReference>
<comment type="PTM">
    <text evidence="4">Methylated by PrmC. Methylation increases the termination efficiency of RF2.</text>
</comment>
<keyword evidence="4" id="KW-0963">Cytoplasm</keyword>